<proteinExistence type="inferred from homology"/>
<dbReference type="FunFam" id="3.90.226.10:FF:000009">
    <property type="entry name" value="Carnitinyl-CoA dehydratase"/>
    <property type="match status" value="1"/>
</dbReference>
<comment type="similarity">
    <text evidence="1">Belongs to the enoyl-CoA hydratase/isomerase family.</text>
</comment>
<reference evidence="3" key="1">
    <citation type="submission" date="2015-08" db="EMBL/GenBank/DDBJ databases">
        <authorList>
            <person name="Babu N.S."/>
            <person name="Beckwith C.J."/>
            <person name="Beseler K.G."/>
            <person name="Brison A."/>
            <person name="Carone J.V."/>
            <person name="Caskin T.P."/>
            <person name="Diamond M."/>
            <person name="Durham M.E."/>
            <person name="Foxe J.M."/>
            <person name="Go M."/>
            <person name="Henderson B.A."/>
            <person name="Jones I.B."/>
            <person name="McGettigan J.A."/>
            <person name="Micheletti S.J."/>
            <person name="Nasrallah M.E."/>
            <person name="Ortiz D."/>
            <person name="Piller C.R."/>
            <person name="Privatt S.R."/>
            <person name="Schneider S.L."/>
            <person name="Sharp S."/>
            <person name="Smith T.C."/>
            <person name="Stanton J.D."/>
            <person name="Ullery H.E."/>
            <person name="Wilson R.J."/>
            <person name="Serrano M.G."/>
            <person name="Buck G."/>
            <person name="Lee V."/>
            <person name="Wang Y."/>
            <person name="Carvalho R."/>
            <person name="Voegtly L."/>
            <person name="Shi R."/>
            <person name="Duckworth R."/>
            <person name="Johnson A."/>
            <person name="Loviza R."/>
            <person name="Walstead R."/>
            <person name="Shah Z."/>
            <person name="Kiflezghi M."/>
            <person name="Wade K."/>
            <person name="Ball S.L."/>
            <person name="Bradley K.W."/>
            <person name="Asai D.J."/>
            <person name="Bowman C.A."/>
            <person name="Russell D.A."/>
            <person name="Pope W.H."/>
            <person name="Jacobs-Sera D."/>
            <person name="Hendrix R.W."/>
            <person name="Hatfull G.F."/>
        </authorList>
    </citation>
    <scope>NUCLEOTIDE SEQUENCE</scope>
</reference>
<evidence type="ECO:0000313" key="3">
    <source>
        <dbReference type="EMBL" id="CUR58224.1"/>
    </source>
</evidence>
<dbReference type="InterPro" id="IPR029045">
    <property type="entry name" value="ClpP/crotonase-like_dom_sf"/>
</dbReference>
<dbReference type="GO" id="GO:0016829">
    <property type="term" value="F:lyase activity"/>
    <property type="evidence" value="ECO:0007669"/>
    <property type="project" value="UniProtKB-KW"/>
</dbReference>
<dbReference type="InterPro" id="IPR001753">
    <property type="entry name" value="Enoyl-CoA_hydra/iso"/>
</dbReference>
<dbReference type="PANTHER" id="PTHR11941">
    <property type="entry name" value="ENOYL-COA HYDRATASE-RELATED"/>
    <property type="match status" value="1"/>
</dbReference>
<dbReference type="Gene3D" id="3.90.226.10">
    <property type="entry name" value="2-enoyl-CoA Hydratase, Chain A, domain 1"/>
    <property type="match status" value="1"/>
</dbReference>
<name>A0A2P2C892_9ZZZZ</name>
<dbReference type="Gene3D" id="1.10.12.10">
    <property type="entry name" value="Lyase 2-enoyl-coa Hydratase, Chain A, domain 2"/>
    <property type="match status" value="1"/>
</dbReference>
<sequence>MTPEPMTEPVHTQVRDGNVLLVTLDRPSANAVDVPTSRALYRAFRVFEDSPELRVAVLTGAGDRFFSAGWDLKAAAAGEGVEADHGPGGFAGLTEFFGRRKPVIAAVNGYAFGGGWELALAADLMLAARSASFAFPEVSLGIVADSGGVLRLPKRLPQAVATELLLTGRRMAADEAHRWGLVAEVVDDDQLLERALELASTIAAQAPLAIAAVLEILAATAGLGVEEGYQILRGGQLPSHTAMLGSRDALEGPQAFAEKRRPHWTGT</sequence>
<dbReference type="AlphaFoldDB" id="A0A2P2C892"/>
<protein>
    <submittedName>
        <fullName evidence="3">Crotonobetainyl CoA hydratase</fullName>
        <ecNumber evidence="3">4.2.1.-</ecNumber>
    </submittedName>
</protein>
<dbReference type="PANTHER" id="PTHR11941:SF54">
    <property type="entry name" value="ENOYL-COA HYDRATASE, MITOCHONDRIAL"/>
    <property type="match status" value="1"/>
</dbReference>
<dbReference type="Pfam" id="PF00378">
    <property type="entry name" value="ECH_1"/>
    <property type="match status" value="1"/>
</dbReference>
<accession>A0A2P2C892</accession>
<keyword evidence="2 3" id="KW-0456">Lyase</keyword>
<dbReference type="InterPro" id="IPR014748">
    <property type="entry name" value="Enoyl-CoA_hydra_C"/>
</dbReference>
<evidence type="ECO:0000256" key="1">
    <source>
        <dbReference type="ARBA" id="ARBA00005254"/>
    </source>
</evidence>
<dbReference type="GO" id="GO:0006635">
    <property type="term" value="P:fatty acid beta-oxidation"/>
    <property type="evidence" value="ECO:0007669"/>
    <property type="project" value="TreeGrafter"/>
</dbReference>
<dbReference type="EMBL" id="CZKA01000043">
    <property type="protein sequence ID" value="CUR58224.1"/>
    <property type="molecule type" value="Genomic_DNA"/>
</dbReference>
<dbReference type="PROSITE" id="PS00166">
    <property type="entry name" value="ENOYL_COA_HYDRATASE"/>
    <property type="match status" value="1"/>
</dbReference>
<dbReference type="SUPFAM" id="SSF52096">
    <property type="entry name" value="ClpP/crotonase"/>
    <property type="match status" value="1"/>
</dbReference>
<evidence type="ECO:0000256" key="2">
    <source>
        <dbReference type="ARBA" id="ARBA00023239"/>
    </source>
</evidence>
<dbReference type="InterPro" id="IPR018376">
    <property type="entry name" value="Enoyl-CoA_hyd/isom_CS"/>
</dbReference>
<dbReference type="CDD" id="cd06558">
    <property type="entry name" value="crotonase-like"/>
    <property type="match status" value="1"/>
</dbReference>
<gene>
    <name evidence="3" type="primary">caiD</name>
    <name evidence="3" type="ORF">NOCA2480169</name>
</gene>
<organism evidence="3">
    <name type="scientific">metagenome</name>
    <dbReference type="NCBI Taxonomy" id="256318"/>
    <lineage>
        <taxon>unclassified sequences</taxon>
        <taxon>metagenomes</taxon>
    </lineage>
</organism>
<dbReference type="EC" id="4.2.1.-" evidence="3"/>